<feature type="transmembrane region" description="Helical" evidence="1">
    <location>
        <begin position="72"/>
        <end position="91"/>
    </location>
</feature>
<name>A0A179DMF0_9SPHI</name>
<sequence length="144" mass="16509">MENNQTTPQGSLIIDLTSQQFYKEIIKWLNVIFWIGFTICVILALGYIENLIFKVETIEYLGIKSEISKSKYPPLGLAVLIYSILIQLNAYKKSLKIALLSSNEDDLINSNYYLKKLFKTIAFVMICILVFGLILYVILPSIYP</sequence>
<comment type="caution">
    <text evidence="2">The sequence shown here is derived from an EMBL/GenBank/DDBJ whole genome shotgun (WGS) entry which is preliminary data.</text>
</comment>
<keyword evidence="1" id="KW-0812">Transmembrane</keyword>
<evidence type="ECO:0000256" key="1">
    <source>
        <dbReference type="SAM" id="Phobius"/>
    </source>
</evidence>
<reference evidence="2 3" key="2">
    <citation type="submission" date="2016-06" db="EMBL/GenBank/DDBJ databases">
        <title>Pedobacter psychrophilus sp. nov., isolated from Antarctic fragmentary rock.</title>
        <authorList>
            <person name="Svec P."/>
        </authorList>
    </citation>
    <scope>NUCLEOTIDE SEQUENCE [LARGE SCALE GENOMIC DNA]</scope>
    <source>
        <strain evidence="2 3">CCM 8644</strain>
    </source>
</reference>
<dbReference type="EMBL" id="LWHJ01000011">
    <property type="protein sequence ID" value="OAQ42241.1"/>
    <property type="molecule type" value="Genomic_DNA"/>
</dbReference>
<reference evidence="2 3" key="1">
    <citation type="submission" date="2016-04" db="EMBL/GenBank/DDBJ databases">
        <authorList>
            <person name="Evans L.H."/>
            <person name="Alamgir A."/>
            <person name="Owens N."/>
            <person name="Weber N.D."/>
            <person name="Virtaneva K."/>
            <person name="Barbian K."/>
            <person name="Babar A."/>
            <person name="Rosenke K."/>
        </authorList>
    </citation>
    <scope>NUCLEOTIDE SEQUENCE [LARGE SCALE GENOMIC DNA]</scope>
    <source>
        <strain evidence="2 3">CCM 8644</strain>
    </source>
</reference>
<dbReference type="Proteomes" id="UP000078459">
    <property type="component" value="Unassembled WGS sequence"/>
</dbReference>
<dbReference type="RefSeq" id="WP_068821271.1">
    <property type="nucleotide sequence ID" value="NZ_LWHJ01000011.1"/>
</dbReference>
<feature type="transmembrane region" description="Helical" evidence="1">
    <location>
        <begin position="28"/>
        <end position="52"/>
    </location>
</feature>
<dbReference type="AlphaFoldDB" id="A0A179DMF0"/>
<organism evidence="2 3">
    <name type="scientific">Pedobacter psychrophilus</name>
    <dbReference type="NCBI Taxonomy" id="1826909"/>
    <lineage>
        <taxon>Bacteria</taxon>
        <taxon>Pseudomonadati</taxon>
        <taxon>Bacteroidota</taxon>
        <taxon>Sphingobacteriia</taxon>
        <taxon>Sphingobacteriales</taxon>
        <taxon>Sphingobacteriaceae</taxon>
        <taxon>Pedobacter</taxon>
    </lineage>
</organism>
<evidence type="ECO:0000313" key="3">
    <source>
        <dbReference type="Proteomes" id="UP000078459"/>
    </source>
</evidence>
<evidence type="ECO:0000313" key="2">
    <source>
        <dbReference type="EMBL" id="OAQ42241.1"/>
    </source>
</evidence>
<gene>
    <name evidence="2" type="ORF">A5893_03765</name>
</gene>
<protein>
    <submittedName>
        <fullName evidence="2">Uncharacterized protein</fullName>
    </submittedName>
</protein>
<accession>A0A179DMF0</accession>
<keyword evidence="3" id="KW-1185">Reference proteome</keyword>
<feature type="transmembrane region" description="Helical" evidence="1">
    <location>
        <begin position="121"/>
        <end position="143"/>
    </location>
</feature>
<keyword evidence="1" id="KW-0472">Membrane</keyword>
<proteinExistence type="predicted"/>
<keyword evidence="1" id="KW-1133">Transmembrane helix</keyword>